<dbReference type="InterPro" id="IPR043555">
    <property type="entry name" value="SRPX-like"/>
</dbReference>
<dbReference type="Pfam" id="PF13585">
    <property type="entry name" value="CHU_C"/>
    <property type="match status" value="1"/>
</dbReference>
<dbReference type="PANTHER" id="PTHR46343">
    <property type="entry name" value="HYR DOMAIN-CONTAINING PROTEIN"/>
    <property type="match status" value="1"/>
</dbReference>
<dbReference type="Pfam" id="PF23237">
    <property type="entry name" value="HYR_4C"/>
    <property type="match status" value="4"/>
</dbReference>
<dbReference type="EMBL" id="VORX01000007">
    <property type="protein sequence ID" value="TXE06501.1"/>
    <property type="molecule type" value="Genomic_DNA"/>
</dbReference>
<dbReference type="Proteomes" id="UP000321734">
    <property type="component" value="Unassembled WGS sequence"/>
</dbReference>
<feature type="domain" description="HYR-like" evidence="1">
    <location>
        <begin position="1536"/>
        <end position="1603"/>
    </location>
</feature>
<reference evidence="2 3" key="1">
    <citation type="submission" date="2019-08" db="EMBL/GenBank/DDBJ databases">
        <title>Genome sequence of Gelidibacter salicanalis IC162T.</title>
        <authorList>
            <person name="Bowman J.P."/>
        </authorList>
    </citation>
    <scope>NUCLEOTIDE SEQUENCE [LARGE SCALE GENOMIC DNA]</scope>
    <source>
        <strain evidence="2 3">IC162</strain>
    </source>
</reference>
<proteinExistence type="predicted"/>
<evidence type="ECO:0000259" key="1">
    <source>
        <dbReference type="Pfam" id="PF23237"/>
    </source>
</evidence>
<feature type="domain" description="HYR-like" evidence="1">
    <location>
        <begin position="1770"/>
        <end position="1840"/>
    </location>
</feature>
<evidence type="ECO:0000313" key="2">
    <source>
        <dbReference type="EMBL" id="TXE06501.1"/>
    </source>
</evidence>
<feature type="domain" description="HYR-like" evidence="1">
    <location>
        <begin position="1612"/>
        <end position="1682"/>
    </location>
</feature>
<dbReference type="PANTHER" id="PTHR46343:SF2">
    <property type="entry name" value="SUSHI_VON WILLEBRAND FACTOR TYPE A_EGF_PENTRAXIN DOMAIN-CONTAINING 1"/>
    <property type="match status" value="1"/>
</dbReference>
<dbReference type="InterPro" id="IPR047589">
    <property type="entry name" value="DUF11_rpt"/>
</dbReference>
<evidence type="ECO:0000313" key="3">
    <source>
        <dbReference type="Proteomes" id="UP000321734"/>
    </source>
</evidence>
<name>A0A5C7ADG6_9FLAO</name>
<dbReference type="InterPro" id="IPR013783">
    <property type="entry name" value="Ig-like_fold"/>
</dbReference>
<dbReference type="InterPro" id="IPR057078">
    <property type="entry name" value="HYR-4C"/>
</dbReference>
<dbReference type="RefSeq" id="WP_146893812.1">
    <property type="nucleotide sequence ID" value="NZ_VORX01000007.1"/>
</dbReference>
<dbReference type="NCBIfam" id="TIGR01451">
    <property type="entry name" value="B_ant_repeat"/>
    <property type="match status" value="1"/>
</dbReference>
<comment type="caution">
    <text evidence="2">The sequence shown here is derived from an EMBL/GenBank/DDBJ whole genome shotgun (WGS) entry which is preliminary data.</text>
</comment>
<keyword evidence="3" id="KW-1185">Reference proteome</keyword>
<feature type="domain" description="HYR-like" evidence="1">
    <location>
        <begin position="1931"/>
        <end position="1998"/>
    </location>
</feature>
<sequence>MKKLYSEKIYNIKPILQLVLVTVFALAPTFFANAQVKVDFKPRASAFTPDKTIYNVKGDFTMLGNTNLTLVNYSDNSSNSEDMEYVDVDNDPSTWNSSAASLNLSDQISPECTNIVYAGLYWTGRSSGSTDFTITKDFETGNTISEKVTNTEQIFNGEAIPNTNYTLAITNTSSLTTYTFTSNGGGNTVKFYFNKGENDNKTTLKVSVNNGPQTEIALTSLSNASAILKSPYTIYTGSDFVLKVSRLEVFPENRAHLTVTFTDTYNETVERTKTFNKRKVSIKGPNASGYTQLMAKPTDIYYPSGFDNDIFSAYVDITDYVKTNGKNGLYHIADMALVEGDGDGIGYYGGWGMVVVYENSEMSWKDITVFDGHAFVDSSITQSYLLDVSGFNTTQQGPVKVKLGIMAGEGDRIIAGDYFKIRRNSDNIYTALEHGLNSASNFFNSSIQTPGNRIPYLLNNTGIDISMFDLDNADKAIINNNQTSAQFQYGSTQDTYAIFNITFAVDSYVPEAEGLLSVVEIQGSPATAPYVALPGDELLYNLDIRNKGTEPIKNAKVVIPIPFTSQFVPGSITFNEYDSLFEATAPYFDPNLGATGSIVWDIAYLPLDADINKLLASLRFKLKTTEDCSILVNSDCGPKVIILGGTISGTGATSGINFTLPLIQGYDDNGVCEGIPNTDPIVINIDAQQFILDNCSDISVSRDFLFCNLESNSIPVSEIAAQFPPGSLFYDTVPVTDASIQYNASNPFPATIGVTTYYAVPPGVTNCTYTLTIEVTKVTSSPSITNVTYCVGETANPLSAQASNPNYTVFYYADNNPNTVAQTSLTPDTSVTGTFTYYVSEGPAENCVNPNRTPLTVTVNDGLTITLQDQINASCFDSNSGSLDISVAGGSGDYTYVWEMNGTQVATTQDLRNAAAGTYVLTVSDANSNCTTTATFNITAETSSPIAITAPAAVDVVGCAETDITSALTYSETAVTISTSQFITEGGSITGDGINTVSYSDTTSGTCPLIVTRTFTVTDACNQTASGTQTFTIENTTPPKLVLPTAVKVECGTSLEPSATGIATVNEPCGTVDISYVDASVENCGATQVITRTWTATDACGNTSTGTQTITVSDTTAPTLTIPADATVECSESTDPDATGLATATDACGDVTLTYLDAAVDACGATQTITRTWTATDVCGNTVSAAQTINVVDTTAPVITAPADVTLECSGLSRMSDGGFGEATATDGCGNVVITFEDSAIAGCGNTQSITRTWTAIDECGNTSTTAQTITIVDTTPPTITAPEDAVVECSESTDPSATGVPDAFDACGAVSVTYVDADALDTCGNTKIIERTWTATDSCGLTTTATQFITILDTIAPIIDTAASNLVVECSVNGTDGALDVWLANNGGASASDACATDLTWTNNYDGSVSDCNEPITVIFTVADACGNASTTSATYTIIDTTAPVVTPAANFTAECGNDDTMKDFQNWLDTNGGATATDTCSAVIWTNTFTSLSEACNTSGTITFTATDGCGNTSSTTATYTISDTTAPVFAALPGETTIDCAVTPEFAQAVATDACGSEVGLTFEDIKTAGECEGAYTITRTWTATDACGNASTASQTINIQDITAPVIAALPGESTVECGVESNFAQATATDACGSEVTLTFADVKTESDSTGAYAITRTWTATDACGNASTASQTITVKNNTELVIAPLPAESTVDCGVEPSFAQAVAAGACGAEVTLTFEDVTTEGDCTGTYTITRTWTAKGANGKTATASQTINVVDTTAPVIAALPGESTVECGVEPNFAQATAMDACGSEVTLTFADVKTESDSTGAYAITRTWTATDACGNASTASQTINVKTNSEITIAALPAESTIECGAEPNFTQATATGSCGSEVTLTFTDVTTNGDCVGTYSITRTWTAMDANNNIATASQTINVQDNTAPVFAALPAETTVDCAVTPNFAQAIATDACGSEVTLTFVDVTSNGACAGDYLITRTWTATDACGNASTASQTINVMDTTAPSLVNAYDTEISIACDNIPSVPDLVFEDACSNNITVVFDESSTATEGVETYVITRTWTVSDTCGNDAEFTQVINVSPTIVISAMDTELCNGDDISFNLFDLFSGTYDANGTWSVETGNATIDGSIFNPYNLELGTYTFKYTLADDYCTSETFVNITLHDDCVVLPCGAEDVIISRAVTTYLDGKNDFFTITGVESCGFTVELQIFNRWGAMIYESKNYQNDWNGTSSKASVGNSNFVPTGTYYYVVNLKNSGLEPFAGPIYVATK</sequence>
<dbReference type="OrthoDB" id="599464at2"/>
<accession>A0A5C7ADG6</accession>
<gene>
    <name evidence="2" type="ORF">ES711_13385</name>
</gene>
<protein>
    <recommendedName>
        <fullName evidence="1">HYR-like domain-containing protein</fullName>
    </recommendedName>
</protein>
<dbReference type="Gene3D" id="2.60.40.10">
    <property type="entry name" value="Immunoglobulins"/>
    <property type="match status" value="6"/>
</dbReference>
<organism evidence="2 3">
    <name type="scientific">Gelidibacter salicanalis</name>
    <dbReference type="NCBI Taxonomy" id="291193"/>
    <lineage>
        <taxon>Bacteria</taxon>
        <taxon>Pseudomonadati</taxon>
        <taxon>Bacteroidota</taxon>
        <taxon>Flavobacteriia</taxon>
        <taxon>Flavobacteriales</taxon>
        <taxon>Flavobacteriaceae</taxon>
        <taxon>Gelidibacter</taxon>
    </lineage>
</organism>